<name>S8AFU3_DACHA</name>
<protein>
    <recommendedName>
        <fullName evidence="3">Carboxylesterase type B domain-containing protein</fullName>
    </recommendedName>
</protein>
<dbReference type="InterPro" id="IPR029058">
    <property type="entry name" value="AB_hydrolase_fold"/>
</dbReference>
<evidence type="ECO:0000313" key="2">
    <source>
        <dbReference type="Proteomes" id="UP000015100"/>
    </source>
</evidence>
<reference evidence="1 2" key="1">
    <citation type="journal article" date="2013" name="PLoS Genet.">
        <title>Genomic mechanisms accounting for the adaptation to parasitism in nematode-trapping fungi.</title>
        <authorList>
            <person name="Meerupati T."/>
            <person name="Andersson K.M."/>
            <person name="Friman E."/>
            <person name="Kumar D."/>
            <person name="Tunlid A."/>
            <person name="Ahren D."/>
        </authorList>
    </citation>
    <scope>NUCLEOTIDE SEQUENCE [LARGE SCALE GENOMIC DNA]</scope>
    <source>
        <strain evidence="1 2">CBS 200.50</strain>
    </source>
</reference>
<accession>S8AFU3</accession>
<evidence type="ECO:0000313" key="1">
    <source>
        <dbReference type="EMBL" id="EPS41744.1"/>
    </source>
</evidence>
<dbReference type="STRING" id="1284197.S8AFU3"/>
<dbReference type="Proteomes" id="UP000015100">
    <property type="component" value="Unassembled WGS sequence"/>
</dbReference>
<dbReference type="AlphaFoldDB" id="S8AFU3"/>
<reference evidence="2" key="2">
    <citation type="submission" date="2013-04" db="EMBL/GenBank/DDBJ databases">
        <title>Genomic mechanisms accounting for the adaptation to parasitism in nematode-trapping fungi.</title>
        <authorList>
            <person name="Ahren D.G."/>
        </authorList>
    </citation>
    <scope>NUCLEOTIDE SEQUENCE [LARGE SCALE GENOMIC DNA]</scope>
    <source>
        <strain evidence="2">CBS 200.50</strain>
    </source>
</reference>
<dbReference type="HOGENOM" id="CLU_1077772_0_0_1"/>
<comment type="caution">
    <text evidence="1">The sequence shown here is derived from an EMBL/GenBank/DDBJ whole genome shotgun (WGS) entry which is preliminary data.</text>
</comment>
<keyword evidence="2" id="KW-1185">Reference proteome</keyword>
<proteinExistence type="predicted"/>
<dbReference type="SUPFAM" id="SSF53474">
    <property type="entry name" value="alpha/beta-Hydrolases"/>
    <property type="match status" value="1"/>
</dbReference>
<gene>
    <name evidence="1" type="ORF">H072_4344</name>
</gene>
<dbReference type="OrthoDB" id="5221138at2759"/>
<sequence length="258" mass="28493">MAAGLFSAALMESAPLGYYPINRFSHWITIPEFSATFSPTVIQGTGCGVAEDLETCLKTVDVAVLSPIVFPDPLSGYYGIPDTATYLSYIGQAIVGRNLSEFANHPAFLLPSRDPAWTAFNLAQIVSSDVLPKVYTDEFNRTYQPSTFTSALCKPPVTIEHPYGDPSAEYFKCHSGDIGTAHGELLYGAKTIRDELDILFEQLVVDYWVAYIWNNDPNLKAGYLKMMRIQWNGGLVDLNEETQCAALGFPLEYFEGSL</sequence>
<dbReference type="EMBL" id="AQGS01000206">
    <property type="protein sequence ID" value="EPS41744.1"/>
    <property type="molecule type" value="Genomic_DNA"/>
</dbReference>
<organism evidence="1 2">
    <name type="scientific">Dactylellina haptotyla (strain CBS 200.50)</name>
    <name type="common">Nematode-trapping fungus</name>
    <name type="synonym">Monacrosporium haptotylum</name>
    <dbReference type="NCBI Taxonomy" id="1284197"/>
    <lineage>
        <taxon>Eukaryota</taxon>
        <taxon>Fungi</taxon>
        <taxon>Dikarya</taxon>
        <taxon>Ascomycota</taxon>
        <taxon>Pezizomycotina</taxon>
        <taxon>Orbiliomycetes</taxon>
        <taxon>Orbiliales</taxon>
        <taxon>Orbiliaceae</taxon>
        <taxon>Dactylellina</taxon>
    </lineage>
</organism>
<evidence type="ECO:0008006" key="3">
    <source>
        <dbReference type="Google" id="ProtNLM"/>
    </source>
</evidence>